<dbReference type="InterPro" id="IPR045540">
    <property type="entry name" value="YegS/DAGK_C"/>
</dbReference>
<dbReference type="RefSeq" id="WP_137435281.1">
    <property type="nucleotide sequence ID" value="NZ_JANRHC010000001.1"/>
</dbReference>
<keyword evidence="2" id="KW-0808">Transferase</keyword>
<dbReference type="OrthoDB" id="142078at2"/>
<dbReference type="Pfam" id="PF00781">
    <property type="entry name" value="DAGK_cat"/>
    <property type="match status" value="1"/>
</dbReference>
<sequence>MVYWLMANPKAGEEGSRGPDFWREHLEAAGISGIRDCSLEDTAWTSEIDTADIVLAAGGDGSVNAAAGVCLESGATLAVLPSGTANDFARNLGLPEDPQRLCDLVATGKTQLVDVAVAQQGRFLNVAHIGLGTHAVRDSSGERKRFLGRFSYGVALLQKLAAYRGFHGVIETEQGKVTGRWLTIAVSSGAFFGGGSEIPEASASDGQLDVIAVRPRSLFQLFLAFLTVRLSRSSPKRSRTVVQLKSPVVSIVTRSPKTITMDGEIAGKTPLTAKCRPACLKVICEELVTTE</sequence>
<dbReference type="InterPro" id="IPR005218">
    <property type="entry name" value="Diacylglycerol/lipid_kinase"/>
</dbReference>
<dbReference type="GO" id="GO:0005829">
    <property type="term" value="C:cytosol"/>
    <property type="evidence" value="ECO:0007669"/>
    <property type="project" value="TreeGrafter"/>
</dbReference>
<feature type="domain" description="DAGKc" evidence="1">
    <location>
        <begin position="41"/>
        <end position="122"/>
    </location>
</feature>
<accession>A0A4U6R2Y3</accession>
<dbReference type="Pfam" id="PF19279">
    <property type="entry name" value="YegS_C"/>
    <property type="match status" value="1"/>
</dbReference>
<evidence type="ECO:0000313" key="3">
    <source>
        <dbReference type="Proteomes" id="UP000308488"/>
    </source>
</evidence>
<keyword evidence="3" id="KW-1185">Reference proteome</keyword>
<dbReference type="InterPro" id="IPR016064">
    <property type="entry name" value="NAD/diacylglycerol_kinase_sf"/>
</dbReference>
<name>A0A4U6R2Y3_9GAMM</name>
<dbReference type="SMART" id="SM00046">
    <property type="entry name" value="DAGKc"/>
    <property type="match status" value="1"/>
</dbReference>
<reference evidence="2 3" key="1">
    <citation type="submission" date="2019-05" db="EMBL/GenBank/DDBJ databases">
        <title>Marinobacter panjinensis sp. nov., a moderately halophilic bacterium isolated from sea tidal flat environment.</title>
        <authorList>
            <person name="Yang W."/>
            <person name="An M."/>
            <person name="He W."/>
            <person name="Luo X."/>
            <person name="Zhu L."/>
            <person name="Chen G."/>
            <person name="Zhang Y."/>
            <person name="Wang Y."/>
        </authorList>
    </citation>
    <scope>NUCLEOTIDE SEQUENCE [LARGE SCALE GENOMIC DNA]</scope>
    <source>
        <strain evidence="2 3">PJ-16</strain>
    </source>
</reference>
<dbReference type="InterPro" id="IPR001206">
    <property type="entry name" value="Diacylglycerol_kinase_cat_dom"/>
</dbReference>
<dbReference type="GO" id="GO:0019242">
    <property type="term" value="P:methylglyoxal biosynthetic process"/>
    <property type="evidence" value="ECO:0007669"/>
    <property type="project" value="InterPro"/>
</dbReference>
<dbReference type="Proteomes" id="UP000308488">
    <property type="component" value="Unassembled WGS sequence"/>
</dbReference>
<evidence type="ECO:0000313" key="2">
    <source>
        <dbReference type="EMBL" id="TKV67869.1"/>
    </source>
</evidence>
<protein>
    <submittedName>
        <fullName evidence="2">YegS/Rv2252/BmrU family lipid kinase</fullName>
    </submittedName>
</protein>
<dbReference type="GO" id="GO:0016301">
    <property type="term" value="F:kinase activity"/>
    <property type="evidence" value="ECO:0007669"/>
    <property type="project" value="UniProtKB-KW"/>
</dbReference>
<dbReference type="GO" id="GO:0005524">
    <property type="term" value="F:ATP binding"/>
    <property type="evidence" value="ECO:0007669"/>
    <property type="project" value="InterPro"/>
</dbReference>
<dbReference type="Gene3D" id="3.40.50.10330">
    <property type="entry name" value="Probable inorganic polyphosphate/atp-NAD kinase, domain 1"/>
    <property type="match status" value="1"/>
</dbReference>
<proteinExistence type="predicted"/>
<gene>
    <name evidence="2" type="ORF">FDP08_07045</name>
</gene>
<dbReference type="InterPro" id="IPR017438">
    <property type="entry name" value="ATP-NAD_kinase_N"/>
</dbReference>
<keyword evidence="2" id="KW-0418">Kinase</keyword>
<organism evidence="2 3">
    <name type="scientific">Marinobacter panjinensis</name>
    <dbReference type="NCBI Taxonomy" id="2576384"/>
    <lineage>
        <taxon>Bacteria</taxon>
        <taxon>Pseudomonadati</taxon>
        <taxon>Pseudomonadota</taxon>
        <taxon>Gammaproteobacteria</taxon>
        <taxon>Pseudomonadales</taxon>
        <taxon>Marinobacteraceae</taxon>
        <taxon>Marinobacter</taxon>
    </lineage>
</organism>
<dbReference type="InterPro" id="IPR004363">
    <property type="entry name" value="Methylgl_synth"/>
</dbReference>
<dbReference type="AlphaFoldDB" id="A0A4U6R2Y3"/>
<evidence type="ECO:0000259" key="1">
    <source>
        <dbReference type="PROSITE" id="PS50146"/>
    </source>
</evidence>
<dbReference type="GO" id="GO:0008654">
    <property type="term" value="P:phospholipid biosynthetic process"/>
    <property type="evidence" value="ECO:0007669"/>
    <property type="project" value="InterPro"/>
</dbReference>
<dbReference type="PANTHER" id="PTHR30492:SF0">
    <property type="entry name" value="METHYLGLYOXAL SYNTHASE"/>
    <property type="match status" value="1"/>
</dbReference>
<dbReference type="PANTHER" id="PTHR30492">
    <property type="entry name" value="METHYLGLYOXAL SYNTHASE"/>
    <property type="match status" value="1"/>
</dbReference>
<dbReference type="EMBL" id="SZYH01000001">
    <property type="protein sequence ID" value="TKV67869.1"/>
    <property type="molecule type" value="Genomic_DNA"/>
</dbReference>
<dbReference type="NCBIfam" id="TIGR00147">
    <property type="entry name" value="YegS/Rv2252/BmrU family lipid kinase"/>
    <property type="match status" value="1"/>
</dbReference>
<dbReference type="SUPFAM" id="SSF111331">
    <property type="entry name" value="NAD kinase/diacylglycerol kinase-like"/>
    <property type="match status" value="1"/>
</dbReference>
<dbReference type="GO" id="GO:0008929">
    <property type="term" value="F:methylglyoxal synthase activity"/>
    <property type="evidence" value="ECO:0007669"/>
    <property type="project" value="InterPro"/>
</dbReference>
<comment type="caution">
    <text evidence="2">The sequence shown here is derived from an EMBL/GenBank/DDBJ whole genome shotgun (WGS) entry which is preliminary data.</text>
</comment>
<dbReference type="PROSITE" id="PS50146">
    <property type="entry name" value="DAGK"/>
    <property type="match status" value="1"/>
</dbReference>
<dbReference type="Gene3D" id="2.60.200.40">
    <property type="match status" value="1"/>
</dbReference>